<gene>
    <name evidence="2" type="ORF">CFP56_034071</name>
</gene>
<reference evidence="2 3" key="1">
    <citation type="journal article" date="2018" name="Sci. Data">
        <title>The draft genome sequence of cork oak.</title>
        <authorList>
            <person name="Ramos A.M."/>
            <person name="Usie A."/>
            <person name="Barbosa P."/>
            <person name="Barros P.M."/>
            <person name="Capote T."/>
            <person name="Chaves I."/>
            <person name="Simoes F."/>
            <person name="Abreu I."/>
            <person name="Carrasquinho I."/>
            <person name="Faro C."/>
            <person name="Guimaraes J.B."/>
            <person name="Mendonca D."/>
            <person name="Nobrega F."/>
            <person name="Rodrigues L."/>
            <person name="Saibo N.J.M."/>
            <person name="Varela M.C."/>
            <person name="Egas C."/>
            <person name="Matos J."/>
            <person name="Miguel C.M."/>
            <person name="Oliveira M.M."/>
            <person name="Ricardo C.P."/>
            <person name="Goncalves S."/>
        </authorList>
    </citation>
    <scope>NUCLEOTIDE SEQUENCE [LARGE SCALE GENOMIC DNA]</scope>
    <source>
        <strain evidence="3">cv. HL8</strain>
    </source>
</reference>
<evidence type="ECO:0000313" key="2">
    <source>
        <dbReference type="EMBL" id="KAK7824684.1"/>
    </source>
</evidence>
<dbReference type="Proteomes" id="UP000237347">
    <property type="component" value="Unassembled WGS sequence"/>
</dbReference>
<dbReference type="AlphaFoldDB" id="A0AAW0JEN1"/>
<evidence type="ECO:0000313" key="3">
    <source>
        <dbReference type="Proteomes" id="UP000237347"/>
    </source>
</evidence>
<evidence type="ECO:0000256" key="1">
    <source>
        <dbReference type="SAM" id="MobiDB-lite"/>
    </source>
</evidence>
<name>A0AAW0JEN1_QUESU</name>
<proteinExistence type="predicted"/>
<comment type="caution">
    <text evidence="2">The sequence shown here is derived from an EMBL/GenBank/DDBJ whole genome shotgun (WGS) entry which is preliminary data.</text>
</comment>
<dbReference type="EMBL" id="PKMF04000594">
    <property type="protein sequence ID" value="KAK7824684.1"/>
    <property type="molecule type" value="Genomic_DNA"/>
</dbReference>
<accession>A0AAW0JEN1</accession>
<organism evidence="2 3">
    <name type="scientific">Quercus suber</name>
    <name type="common">Cork oak</name>
    <dbReference type="NCBI Taxonomy" id="58331"/>
    <lineage>
        <taxon>Eukaryota</taxon>
        <taxon>Viridiplantae</taxon>
        <taxon>Streptophyta</taxon>
        <taxon>Embryophyta</taxon>
        <taxon>Tracheophyta</taxon>
        <taxon>Spermatophyta</taxon>
        <taxon>Magnoliopsida</taxon>
        <taxon>eudicotyledons</taxon>
        <taxon>Gunneridae</taxon>
        <taxon>Pentapetalae</taxon>
        <taxon>rosids</taxon>
        <taxon>fabids</taxon>
        <taxon>Fagales</taxon>
        <taxon>Fagaceae</taxon>
        <taxon>Quercus</taxon>
    </lineage>
</organism>
<feature type="region of interest" description="Disordered" evidence="1">
    <location>
        <begin position="159"/>
        <end position="182"/>
    </location>
</feature>
<protein>
    <submittedName>
        <fullName evidence="2">Uncharacterized protein</fullName>
    </submittedName>
</protein>
<sequence>MAFCLSIGSTLSGSISDSIINGLPRGGTIAISPSTRSGLITHKKASNKSGPMVYICGSMEDKASNTSCSKESNVFKMIAEALGVLSHMNPISNKLKKPHELGVQNWTSGIPNLSAASRVKDIQPSEIIQVTGGTFEDEVSLSLERRLQNGTRQFFEVESQSEATSWLTSASDGGRPSGMVSK</sequence>
<feature type="compositionally biased region" description="Polar residues" evidence="1">
    <location>
        <begin position="159"/>
        <end position="171"/>
    </location>
</feature>
<keyword evidence="3" id="KW-1185">Reference proteome</keyword>